<evidence type="ECO:0000256" key="3">
    <source>
        <dbReference type="ARBA" id="ARBA00004664"/>
    </source>
</evidence>
<keyword evidence="8 12" id="KW-0057">Aromatic amino acid biosynthesis</keyword>
<keyword evidence="9 12" id="KW-0413">Isomerase</keyword>
<evidence type="ECO:0000259" key="13">
    <source>
        <dbReference type="Pfam" id="PF00218"/>
    </source>
</evidence>
<dbReference type="InterPro" id="IPR001240">
    <property type="entry name" value="PRAI_dom"/>
</dbReference>
<feature type="domain" description="Indole-3-glycerol phosphate synthase" evidence="13">
    <location>
        <begin position="40"/>
        <end position="239"/>
    </location>
</feature>
<evidence type="ECO:0000256" key="11">
    <source>
        <dbReference type="ARBA" id="ARBA00023268"/>
    </source>
</evidence>
<dbReference type="InterPro" id="IPR045186">
    <property type="entry name" value="Indole-3-glycerol_P_synth"/>
</dbReference>
<dbReference type="GO" id="GO:0000162">
    <property type="term" value="P:L-tryptophan biosynthetic process"/>
    <property type="evidence" value="ECO:0007669"/>
    <property type="project" value="UniProtKB-UniRule"/>
</dbReference>
<dbReference type="GO" id="GO:0004425">
    <property type="term" value="F:indole-3-glycerol-phosphate synthase activity"/>
    <property type="evidence" value="ECO:0007669"/>
    <property type="project" value="UniProtKB-EC"/>
</dbReference>
<dbReference type="CDD" id="cd00405">
    <property type="entry name" value="PRAI"/>
    <property type="match status" value="1"/>
</dbReference>
<accession>A0A3P3XKR5</accession>
<keyword evidence="11" id="KW-0511">Multifunctional enzyme</keyword>
<evidence type="ECO:0000313" key="15">
    <source>
        <dbReference type="EMBL" id="SLM14844.1"/>
    </source>
</evidence>
<evidence type="ECO:0000256" key="1">
    <source>
        <dbReference type="ARBA" id="ARBA00001164"/>
    </source>
</evidence>
<name>A0A3P3XKR5_9SPIR</name>
<keyword evidence="6" id="KW-0210">Decarboxylase</keyword>
<dbReference type="GO" id="GO:0004640">
    <property type="term" value="F:phosphoribosylanthranilate isomerase activity"/>
    <property type="evidence" value="ECO:0007669"/>
    <property type="project" value="UniProtKB-UniRule"/>
</dbReference>
<evidence type="ECO:0000256" key="6">
    <source>
        <dbReference type="ARBA" id="ARBA00022793"/>
    </source>
</evidence>
<keyword evidence="7 12" id="KW-0822">Tryptophan biosynthesis</keyword>
<comment type="catalytic activity">
    <reaction evidence="2">
        <text>1-(2-carboxyphenylamino)-1-deoxy-D-ribulose 5-phosphate + H(+) = (1S,2R)-1-C-(indol-3-yl)glycerol 3-phosphate + CO2 + H2O</text>
        <dbReference type="Rhea" id="RHEA:23476"/>
        <dbReference type="ChEBI" id="CHEBI:15377"/>
        <dbReference type="ChEBI" id="CHEBI:15378"/>
        <dbReference type="ChEBI" id="CHEBI:16526"/>
        <dbReference type="ChEBI" id="CHEBI:58613"/>
        <dbReference type="ChEBI" id="CHEBI:58866"/>
        <dbReference type="EC" id="4.1.1.48"/>
    </reaction>
</comment>
<dbReference type="EMBL" id="FWDM01000030">
    <property type="protein sequence ID" value="SLM14844.1"/>
    <property type="molecule type" value="Genomic_DNA"/>
</dbReference>
<dbReference type="Pfam" id="PF00697">
    <property type="entry name" value="PRAI"/>
    <property type="match status" value="1"/>
</dbReference>
<sequence length="505" mass="54531">MADILEKIVADRRRDLAKFGPSFGSRIPTRRLRPLVPFLAEPAAILEIKRASPSRGDIVQNLDPRKLVAAYAAAGARNISVLTERNYFKGSLEDLVDVAIARPELAYLRKDFLLQEEEIELSYRAGADAVLLIARILDVDLLRRMAALCRSFGMTPFVEVREYEDYAKLTAAASDGVVLSGANARDLATFAIDPLIPAAARSRLPGRAVYESGIDSAGAAAYARRLGFDGILVGEAAIKDPGGISAIINGFQSAKEDASGIFWRRIAERRETRVNNLKRSLVKICGLARTEDALLAADLGADLLGFVFAESPRAASKQVVREVYQYLYKQQRDLSDKDDPKPLLVGVITEIHSTKAETALSLAREGILDAIQWHGESTPAALAALDVVLEGKAGRYAAARIGNAEDLAVIDLLRRSGEPRILADARAENVAGGTGMAIAAELAKFMADRGFLWLAGGLGVGTVGHALKSYAPELIDASSKLEVEKGKKDHGLMAAFFKEIDEYAN</sequence>
<protein>
    <recommendedName>
        <fullName evidence="12">N-(5'-phosphoribosyl)anthranilate isomerase</fullName>
        <shortName evidence="12">PRAI</shortName>
        <ecNumber evidence="12">5.3.1.24</ecNumber>
    </recommendedName>
</protein>
<evidence type="ECO:0000256" key="12">
    <source>
        <dbReference type="HAMAP-Rule" id="MF_00135"/>
    </source>
</evidence>
<proteinExistence type="inferred from homology"/>
<reference evidence="15" key="1">
    <citation type="submission" date="2017-02" db="EMBL/GenBank/DDBJ databases">
        <authorList>
            <person name="Regsiter A."/>
            <person name="William W."/>
        </authorList>
    </citation>
    <scope>NUCLEOTIDE SEQUENCE</scope>
    <source>
        <strain evidence="15">Bib</strain>
    </source>
</reference>
<comment type="similarity">
    <text evidence="12">Belongs to the TrpF family.</text>
</comment>
<keyword evidence="5 12" id="KW-0028">Amino-acid biosynthesis</keyword>
<evidence type="ECO:0000256" key="10">
    <source>
        <dbReference type="ARBA" id="ARBA00023239"/>
    </source>
</evidence>
<dbReference type="InterPro" id="IPR011060">
    <property type="entry name" value="RibuloseP-bd_barrel"/>
</dbReference>
<evidence type="ECO:0000259" key="14">
    <source>
        <dbReference type="Pfam" id="PF00697"/>
    </source>
</evidence>
<comment type="catalytic activity">
    <reaction evidence="1 12">
        <text>N-(5-phospho-beta-D-ribosyl)anthranilate = 1-(2-carboxyphenylamino)-1-deoxy-D-ribulose 5-phosphate</text>
        <dbReference type="Rhea" id="RHEA:21540"/>
        <dbReference type="ChEBI" id="CHEBI:18277"/>
        <dbReference type="ChEBI" id="CHEBI:58613"/>
        <dbReference type="EC" id="5.3.1.24"/>
    </reaction>
</comment>
<organism evidence="15">
    <name type="scientific">uncultured spirochete</name>
    <dbReference type="NCBI Taxonomy" id="156406"/>
    <lineage>
        <taxon>Bacteria</taxon>
        <taxon>Pseudomonadati</taxon>
        <taxon>Spirochaetota</taxon>
        <taxon>Spirochaetia</taxon>
        <taxon>Spirochaetales</taxon>
        <taxon>environmental samples</taxon>
    </lineage>
</organism>
<evidence type="ECO:0000256" key="2">
    <source>
        <dbReference type="ARBA" id="ARBA00001633"/>
    </source>
</evidence>
<dbReference type="EC" id="5.3.1.24" evidence="12"/>
<dbReference type="HAMAP" id="MF_00135">
    <property type="entry name" value="PRAI"/>
    <property type="match status" value="1"/>
</dbReference>
<dbReference type="InterPro" id="IPR013785">
    <property type="entry name" value="Aldolase_TIM"/>
</dbReference>
<dbReference type="PANTHER" id="PTHR22854:SF2">
    <property type="entry name" value="INDOLE-3-GLYCEROL-PHOSPHATE SYNTHASE"/>
    <property type="match status" value="1"/>
</dbReference>
<comment type="pathway">
    <text evidence="4">Amino-acid biosynthesis; L-tryptophan biosynthesis; L-tryptophan from chorismate: step 4/5.</text>
</comment>
<comment type="pathway">
    <text evidence="3 12">Amino-acid biosynthesis; L-tryptophan biosynthesis; L-tryptophan from chorismate: step 3/5.</text>
</comment>
<evidence type="ECO:0000256" key="5">
    <source>
        <dbReference type="ARBA" id="ARBA00022605"/>
    </source>
</evidence>
<evidence type="ECO:0000256" key="4">
    <source>
        <dbReference type="ARBA" id="ARBA00004696"/>
    </source>
</evidence>
<evidence type="ECO:0000256" key="8">
    <source>
        <dbReference type="ARBA" id="ARBA00023141"/>
    </source>
</evidence>
<gene>
    <name evidence="15" type="primary">trpCF</name>
    <name evidence="12" type="synonym">trpF</name>
    <name evidence="15" type="ORF">SPIROBIBN47_360027</name>
</gene>
<feature type="domain" description="N-(5'phosphoribosyl) anthranilate isomerase (PRAI)" evidence="14">
    <location>
        <begin position="282"/>
        <end position="498"/>
    </location>
</feature>
<evidence type="ECO:0000256" key="7">
    <source>
        <dbReference type="ARBA" id="ARBA00022822"/>
    </source>
</evidence>
<dbReference type="UniPathway" id="UPA00035">
    <property type="reaction ID" value="UER00042"/>
</dbReference>
<dbReference type="AlphaFoldDB" id="A0A3P3XKR5"/>
<evidence type="ECO:0000256" key="9">
    <source>
        <dbReference type="ARBA" id="ARBA00023235"/>
    </source>
</evidence>
<dbReference type="PANTHER" id="PTHR22854">
    <property type="entry name" value="TRYPTOPHAN BIOSYNTHESIS PROTEIN"/>
    <property type="match status" value="1"/>
</dbReference>
<dbReference type="SUPFAM" id="SSF51366">
    <property type="entry name" value="Ribulose-phoshate binding barrel"/>
    <property type="match status" value="2"/>
</dbReference>
<dbReference type="InterPro" id="IPR013798">
    <property type="entry name" value="Indole-3-glycerol_P_synth_dom"/>
</dbReference>
<dbReference type="Gene3D" id="3.20.20.70">
    <property type="entry name" value="Aldolase class I"/>
    <property type="match status" value="2"/>
</dbReference>
<keyword evidence="10 15" id="KW-0456">Lyase</keyword>
<dbReference type="Pfam" id="PF00218">
    <property type="entry name" value="IGPS"/>
    <property type="match status" value="1"/>
</dbReference>